<proteinExistence type="predicted"/>
<name>A0AAD7MJV8_9AGAR</name>
<keyword evidence="3" id="KW-1185">Reference proteome</keyword>
<evidence type="ECO:0000313" key="2">
    <source>
        <dbReference type="EMBL" id="KAJ7720926.1"/>
    </source>
</evidence>
<gene>
    <name evidence="2" type="ORF">B0H16DRAFT_1474168</name>
</gene>
<organism evidence="2 3">
    <name type="scientific">Mycena metata</name>
    <dbReference type="NCBI Taxonomy" id="1033252"/>
    <lineage>
        <taxon>Eukaryota</taxon>
        <taxon>Fungi</taxon>
        <taxon>Dikarya</taxon>
        <taxon>Basidiomycota</taxon>
        <taxon>Agaricomycotina</taxon>
        <taxon>Agaricomycetes</taxon>
        <taxon>Agaricomycetidae</taxon>
        <taxon>Agaricales</taxon>
        <taxon>Marasmiineae</taxon>
        <taxon>Mycenaceae</taxon>
        <taxon>Mycena</taxon>
    </lineage>
</organism>
<sequence>MSWRFLDIFTLPALRTFQVAESTLQEGPVKTLQSLFSRSRCNVHELELYITESYLSQDAYPIELPTLGSLSFSNLDEGGEYVNEVAFLELDEEPLNVNAHAADESSTLSDEDDDESD</sequence>
<feature type="region of interest" description="Disordered" evidence="1">
    <location>
        <begin position="98"/>
        <end position="117"/>
    </location>
</feature>
<dbReference type="Proteomes" id="UP001215598">
    <property type="component" value="Unassembled WGS sequence"/>
</dbReference>
<accession>A0AAD7MJV8</accession>
<comment type="caution">
    <text evidence="2">The sequence shown here is derived from an EMBL/GenBank/DDBJ whole genome shotgun (WGS) entry which is preliminary data.</text>
</comment>
<dbReference type="EMBL" id="JARKIB010000235">
    <property type="protein sequence ID" value="KAJ7720926.1"/>
    <property type="molecule type" value="Genomic_DNA"/>
</dbReference>
<evidence type="ECO:0000313" key="3">
    <source>
        <dbReference type="Proteomes" id="UP001215598"/>
    </source>
</evidence>
<evidence type="ECO:0000256" key="1">
    <source>
        <dbReference type="SAM" id="MobiDB-lite"/>
    </source>
</evidence>
<reference evidence="2" key="1">
    <citation type="submission" date="2023-03" db="EMBL/GenBank/DDBJ databases">
        <title>Massive genome expansion in bonnet fungi (Mycena s.s.) driven by repeated elements and novel gene families across ecological guilds.</title>
        <authorList>
            <consortium name="Lawrence Berkeley National Laboratory"/>
            <person name="Harder C.B."/>
            <person name="Miyauchi S."/>
            <person name="Viragh M."/>
            <person name="Kuo A."/>
            <person name="Thoen E."/>
            <person name="Andreopoulos B."/>
            <person name="Lu D."/>
            <person name="Skrede I."/>
            <person name="Drula E."/>
            <person name="Henrissat B."/>
            <person name="Morin E."/>
            <person name="Kohler A."/>
            <person name="Barry K."/>
            <person name="LaButti K."/>
            <person name="Morin E."/>
            <person name="Salamov A."/>
            <person name="Lipzen A."/>
            <person name="Mereny Z."/>
            <person name="Hegedus B."/>
            <person name="Baldrian P."/>
            <person name="Stursova M."/>
            <person name="Weitz H."/>
            <person name="Taylor A."/>
            <person name="Grigoriev I.V."/>
            <person name="Nagy L.G."/>
            <person name="Martin F."/>
            <person name="Kauserud H."/>
        </authorList>
    </citation>
    <scope>NUCLEOTIDE SEQUENCE</scope>
    <source>
        <strain evidence="2">CBHHK182m</strain>
    </source>
</reference>
<dbReference type="AlphaFoldDB" id="A0AAD7MJV8"/>
<protein>
    <submittedName>
        <fullName evidence="2">Uncharacterized protein</fullName>
    </submittedName>
</protein>